<feature type="transmembrane region" description="Helical" evidence="1">
    <location>
        <begin position="381"/>
        <end position="401"/>
    </location>
</feature>
<dbReference type="PANTHER" id="PTHR36442">
    <property type="entry name" value="CYCLIC-DI-AMP PHOSPHODIESTERASE PGPH"/>
    <property type="match status" value="1"/>
</dbReference>
<dbReference type="InterPro" id="IPR006675">
    <property type="entry name" value="HDIG_dom"/>
</dbReference>
<evidence type="ECO:0000313" key="4">
    <source>
        <dbReference type="Proteomes" id="UP000050668"/>
    </source>
</evidence>
<name>A0ABR5JZB9_9BACI</name>
<dbReference type="SUPFAM" id="SSF109604">
    <property type="entry name" value="HD-domain/PDEase-like"/>
    <property type="match status" value="1"/>
</dbReference>
<dbReference type="SMART" id="SM00471">
    <property type="entry name" value="HDc"/>
    <property type="match status" value="1"/>
</dbReference>
<dbReference type="Pfam" id="PF01966">
    <property type="entry name" value="HD"/>
    <property type="match status" value="1"/>
</dbReference>
<dbReference type="InterPro" id="IPR052722">
    <property type="entry name" value="PgpH_phosphodiesterase"/>
</dbReference>
<feature type="transmembrane region" description="Helical" evidence="1">
    <location>
        <begin position="277"/>
        <end position="295"/>
    </location>
</feature>
<dbReference type="NCBIfam" id="TIGR00277">
    <property type="entry name" value="HDIG"/>
    <property type="match status" value="1"/>
</dbReference>
<comment type="caution">
    <text evidence="3">The sequence shown here is derived from an EMBL/GenBank/DDBJ whole genome shotgun (WGS) entry which is preliminary data.</text>
</comment>
<dbReference type="InterPro" id="IPR006674">
    <property type="entry name" value="HD_domain"/>
</dbReference>
<reference evidence="4" key="1">
    <citation type="submission" date="2015-07" db="EMBL/GenBank/DDBJ databases">
        <title>Fjat-14205 dsm 2895.</title>
        <authorList>
            <person name="Liu B."/>
            <person name="Wang J."/>
            <person name="Zhu Y."/>
            <person name="Liu G."/>
            <person name="Chen Q."/>
            <person name="Chen Z."/>
            <person name="Lan J."/>
            <person name="Che J."/>
            <person name="Ge C."/>
            <person name="Shi H."/>
            <person name="Pan Z."/>
            <person name="Liu X."/>
        </authorList>
    </citation>
    <scope>NUCLEOTIDE SEQUENCE [LARGE SCALE GENOMIC DNA]</scope>
    <source>
        <strain evidence="4">DSM 25560</strain>
    </source>
</reference>
<gene>
    <name evidence="3" type="ORF">AEA09_05095</name>
</gene>
<feature type="transmembrane region" description="Helical" evidence="1">
    <location>
        <begin position="307"/>
        <end position="329"/>
    </location>
</feature>
<feature type="transmembrane region" description="Helical" evidence="1">
    <location>
        <begin position="12"/>
        <end position="34"/>
    </location>
</feature>
<sequence length="705" mass="78976">MEKQLRKITELIGFRYFLMAVLILTGALQFSLMFGDVKGVTYDFKPLQLAPETIRSTKTIEDTVKTQQEREKAANAVTPVYQFSEDVAKQRAAIVTSLFDYVLEVKADIESRKEPLAKSDQVALLRKKLETIDFEQMPVTFTDTQLENLLIQSETDLTKSSTQLSKLVNEYLNKPIRTADLPTAQNEFEKKIRAQRGYPDKILGTVVLIGRASIIETETENKEQTKASVEQAKEAVEPTRILQGQIIVQEGQVIDNEAYRQLELLGMVSNKASMKPIAGLVILIFIQMIFMFILFERLETDERKKRNALLVTAIVYSLSIVLMKFIGIVADEFDVTIAFLFPTALATMLVRLLADDRAAVLVTVMTAASAGVMFQEGYSSVMQMEVTLYIIFGGFASLFFMRSVEKRSHILQAVGVISLVNMAFITFYLLMTQSSYGISELMFYFIAAITSALLSGALTMGLLPFFESAFGLLSTLRLIELSNPNHPLLKKLLMETPGTYHHSVMVANLAEAACEAIGADGLLARVGCYYHDLGKTKRPAFFIENQMSGVNPHDSMPPETSAEIIIAHTTDGADMLKRYKMPQEIIDIALQHHGTSLLKFFLFKAKEQGKVFDEATFRYPGPKPQTKEAAIISVADSVEAAVRSMKEPNAEKIHKLVRSIIDDRVQDNQFDECDISIKELKCIEQVLCETLNGIFHSRIEYPKAD</sequence>
<feature type="domain" description="HD" evidence="2">
    <location>
        <begin position="499"/>
        <end position="641"/>
    </location>
</feature>
<dbReference type="Proteomes" id="UP000050668">
    <property type="component" value="Unassembled WGS sequence"/>
</dbReference>
<dbReference type="CDD" id="cd00077">
    <property type="entry name" value="HDc"/>
    <property type="match status" value="1"/>
</dbReference>
<feature type="transmembrane region" description="Helical" evidence="1">
    <location>
        <begin position="335"/>
        <end position="353"/>
    </location>
</feature>
<evidence type="ECO:0000256" key="1">
    <source>
        <dbReference type="SAM" id="Phobius"/>
    </source>
</evidence>
<dbReference type="PANTHER" id="PTHR36442:SF1">
    <property type="entry name" value="CYCLIC-DI-AMP PHOSPHODIESTERASE PGPH"/>
    <property type="match status" value="1"/>
</dbReference>
<keyword evidence="4" id="KW-1185">Reference proteome</keyword>
<proteinExistence type="predicted"/>
<feature type="transmembrane region" description="Helical" evidence="1">
    <location>
        <begin position="413"/>
        <end position="431"/>
    </location>
</feature>
<dbReference type="Pfam" id="PF07698">
    <property type="entry name" value="7TM-7TMR_HD"/>
    <property type="match status" value="1"/>
</dbReference>
<feature type="transmembrane region" description="Helical" evidence="1">
    <location>
        <begin position="443"/>
        <end position="466"/>
    </location>
</feature>
<dbReference type="InterPro" id="IPR011624">
    <property type="entry name" value="Metal-dep_PHydrolase_7TM_extra"/>
</dbReference>
<dbReference type="Pfam" id="PF07697">
    <property type="entry name" value="7TMR-HDED"/>
    <property type="match status" value="1"/>
</dbReference>
<dbReference type="EMBL" id="LGRV01000003">
    <property type="protein sequence ID" value="KOS67993.1"/>
    <property type="molecule type" value="Genomic_DNA"/>
</dbReference>
<dbReference type="InterPro" id="IPR011621">
    <property type="entry name" value="Metal-dep_PHydrolase_7TM_intra"/>
</dbReference>
<protein>
    <submittedName>
        <fullName evidence="3">Phosphohydrolase</fullName>
    </submittedName>
</protein>
<keyword evidence="1" id="KW-1133">Transmembrane helix</keyword>
<dbReference type="PROSITE" id="PS51831">
    <property type="entry name" value="HD"/>
    <property type="match status" value="1"/>
</dbReference>
<dbReference type="Gene3D" id="1.10.3210.10">
    <property type="entry name" value="Hypothetical protein af1432"/>
    <property type="match status" value="1"/>
</dbReference>
<dbReference type="RefSeq" id="WP_053582803.1">
    <property type="nucleotide sequence ID" value="NZ_LGRV01000003.1"/>
</dbReference>
<keyword evidence="1" id="KW-0812">Transmembrane</keyword>
<accession>A0ABR5JZB9</accession>
<dbReference type="InterPro" id="IPR003607">
    <property type="entry name" value="HD/PDEase_dom"/>
</dbReference>
<evidence type="ECO:0000259" key="2">
    <source>
        <dbReference type="PROSITE" id="PS51831"/>
    </source>
</evidence>
<evidence type="ECO:0000313" key="3">
    <source>
        <dbReference type="EMBL" id="KOS67993.1"/>
    </source>
</evidence>
<organism evidence="3 4">
    <name type="scientific">Lysinibacillus contaminans</name>
    <dbReference type="NCBI Taxonomy" id="1293441"/>
    <lineage>
        <taxon>Bacteria</taxon>
        <taxon>Bacillati</taxon>
        <taxon>Bacillota</taxon>
        <taxon>Bacilli</taxon>
        <taxon>Bacillales</taxon>
        <taxon>Bacillaceae</taxon>
        <taxon>Lysinibacillus</taxon>
    </lineage>
</organism>
<keyword evidence="1" id="KW-0472">Membrane</keyword>